<dbReference type="EMBL" id="SZZH01000001">
    <property type="protein sequence ID" value="TKV61930.1"/>
    <property type="molecule type" value="Genomic_DNA"/>
</dbReference>
<keyword evidence="2" id="KW-1185">Reference proteome</keyword>
<dbReference type="SUPFAM" id="SSF54285">
    <property type="entry name" value="MoaD/ThiS"/>
    <property type="match status" value="1"/>
</dbReference>
<comment type="caution">
    <text evidence="1">The sequence shown here is derived from an EMBL/GenBank/DDBJ whole genome shotgun (WGS) entry which is preliminary data.</text>
</comment>
<evidence type="ECO:0000313" key="1">
    <source>
        <dbReference type="EMBL" id="TKV61930.1"/>
    </source>
</evidence>
<protein>
    <submittedName>
        <fullName evidence="1">Sulfur carrier protein ThiS</fullName>
    </submittedName>
</protein>
<dbReference type="CDD" id="cd00565">
    <property type="entry name" value="Ubl_ThiS"/>
    <property type="match status" value="1"/>
</dbReference>
<dbReference type="InterPro" id="IPR003749">
    <property type="entry name" value="ThiS/MoaD-like"/>
</dbReference>
<dbReference type="NCBIfam" id="TIGR01683">
    <property type="entry name" value="thiS"/>
    <property type="match status" value="1"/>
</dbReference>
<dbReference type="PANTHER" id="PTHR34472:SF1">
    <property type="entry name" value="SULFUR CARRIER PROTEIN THIS"/>
    <property type="match status" value="1"/>
</dbReference>
<name>A0A4U6QMQ0_9ACTN</name>
<dbReference type="InterPro" id="IPR010035">
    <property type="entry name" value="Thi_S"/>
</dbReference>
<dbReference type="RefSeq" id="WP_137449235.1">
    <property type="nucleotide sequence ID" value="NZ_SZZH01000001.1"/>
</dbReference>
<reference evidence="1 2" key="1">
    <citation type="submission" date="2019-05" db="EMBL/GenBank/DDBJ databases">
        <title>Nakamurella sp. N5BH11, whole genome shotgun sequence.</title>
        <authorList>
            <person name="Tuo L."/>
        </authorList>
    </citation>
    <scope>NUCLEOTIDE SEQUENCE [LARGE SCALE GENOMIC DNA]</scope>
    <source>
        <strain evidence="1 2">N5BH11</strain>
    </source>
</reference>
<dbReference type="Proteomes" id="UP000306985">
    <property type="component" value="Unassembled WGS sequence"/>
</dbReference>
<dbReference type="PANTHER" id="PTHR34472">
    <property type="entry name" value="SULFUR CARRIER PROTEIN THIS"/>
    <property type="match status" value="1"/>
</dbReference>
<evidence type="ECO:0000313" key="2">
    <source>
        <dbReference type="Proteomes" id="UP000306985"/>
    </source>
</evidence>
<dbReference type="InterPro" id="IPR016155">
    <property type="entry name" value="Mopterin_synth/thiamin_S_b"/>
</dbReference>
<dbReference type="AlphaFoldDB" id="A0A4U6QMQ0"/>
<sequence length="73" mass="7544">MRLLVNDREVDFPAETPDTATGPTVTALLAGLGYPEQGIAVAVDAAVVPRSQWASAELRPGVRVDVVTAVQGG</sequence>
<dbReference type="InterPro" id="IPR012675">
    <property type="entry name" value="Beta-grasp_dom_sf"/>
</dbReference>
<accession>A0A4U6QMQ0</accession>
<gene>
    <name evidence="1" type="primary">thiS</name>
    <name evidence="1" type="ORF">FDO65_10470</name>
</gene>
<organism evidence="1 2">
    <name type="scientific">Nakamurella flava</name>
    <dbReference type="NCBI Taxonomy" id="2576308"/>
    <lineage>
        <taxon>Bacteria</taxon>
        <taxon>Bacillati</taxon>
        <taxon>Actinomycetota</taxon>
        <taxon>Actinomycetes</taxon>
        <taxon>Nakamurellales</taxon>
        <taxon>Nakamurellaceae</taxon>
        <taxon>Nakamurella</taxon>
    </lineage>
</organism>
<dbReference type="Gene3D" id="3.10.20.30">
    <property type="match status" value="1"/>
</dbReference>
<dbReference type="Pfam" id="PF02597">
    <property type="entry name" value="ThiS"/>
    <property type="match status" value="1"/>
</dbReference>
<proteinExistence type="predicted"/>
<dbReference type="OrthoDB" id="163636at2"/>